<sequence>MLSYIFLLSKIKLELAPISESHQAPATPNTS</sequence>
<name>A0A0E9V5T5_ANGAN</name>
<proteinExistence type="predicted"/>
<evidence type="ECO:0000313" key="1">
    <source>
        <dbReference type="EMBL" id="JAH73351.1"/>
    </source>
</evidence>
<dbReference type="AlphaFoldDB" id="A0A0E9V5T5"/>
<reference evidence="1" key="2">
    <citation type="journal article" date="2015" name="Fish Shellfish Immunol.">
        <title>Early steps in the European eel (Anguilla anguilla)-Vibrio vulnificus interaction in the gills: Role of the RtxA13 toxin.</title>
        <authorList>
            <person name="Callol A."/>
            <person name="Pajuelo D."/>
            <person name="Ebbesson L."/>
            <person name="Teles M."/>
            <person name="MacKenzie S."/>
            <person name="Amaro C."/>
        </authorList>
    </citation>
    <scope>NUCLEOTIDE SEQUENCE</scope>
</reference>
<protein>
    <submittedName>
        <fullName evidence="1">Uncharacterized protein</fullName>
    </submittedName>
</protein>
<accession>A0A0E9V5T5</accession>
<organism evidence="1">
    <name type="scientific">Anguilla anguilla</name>
    <name type="common">European freshwater eel</name>
    <name type="synonym">Muraena anguilla</name>
    <dbReference type="NCBI Taxonomy" id="7936"/>
    <lineage>
        <taxon>Eukaryota</taxon>
        <taxon>Metazoa</taxon>
        <taxon>Chordata</taxon>
        <taxon>Craniata</taxon>
        <taxon>Vertebrata</taxon>
        <taxon>Euteleostomi</taxon>
        <taxon>Actinopterygii</taxon>
        <taxon>Neopterygii</taxon>
        <taxon>Teleostei</taxon>
        <taxon>Anguilliformes</taxon>
        <taxon>Anguillidae</taxon>
        <taxon>Anguilla</taxon>
    </lineage>
</organism>
<dbReference type="EMBL" id="GBXM01035226">
    <property type="protein sequence ID" value="JAH73351.1"/>
    <property type="molecule type" value="Transcribed_RNA"/>
</dbReference>
<reference evidence="1" key="1">
    <citation type="submission" date="2014-11" db="EMBL/GenBank/DDBJ databases">
        <authorList>
            <person name="Amaro Gonzalez C."/>
        </authorList>
    </citation>
    <scope>NUCLEOTIDE SEQUENCE</scope>
</reference>